<organism evidence="3 4">
    <name type="scientific">Henosepilachna vigintioctopunctata</name>
    <dbReference type="NCBI Taxonomy" id="420089"/>
    <lineage>
        <taxon>Eukaryota</taxon>
        <taxon>Metazoa</taxon>
        <taxon>Ecdysozoa</taxon>
        <taxon>Arthropoda</taxon>
        <taxon>Hexapoda</taxon>
        <taxon>Insecta</taxon>
        <taxon>Pterygota</taxon>
        <taxon>Neoptera</taxon>
        <taxon>Endopterygota</taxon>
        <taxon>Coleoptera</taxon>
        <taxon>Polyphaga</taxon>
        <taxon>Cucujiformia</taxon>
        <taxon>Coccinelloidea</taxon>
        <taxon>Coccinellidae</taxon>
        <taxon>Epilachninae</taxon>
        <taxon>Epilachnini</taxon>
        <taxon>Henosepilachna</taxon>
    </lineage>
</organism>
<dbReference type="PANTHER" id="PTHR15092">
    <property type="entry name" value="POLY A -SPECIFIC RIBONUCLEASE/TARGET OF EGR1, MEMBER 1"/>
    <property type="match status" value="1"/>
</dbReference>
<dbReference type="GO" id="GO:0003723">
    <property type="term" value="F:RNA binding"/>
    <property type="evidence" value="ECO:0007669"/>
    <property type="project" value="TreeGrafter"/>
</dbReference>
<name>A0AAW1TYS8_9CUCU</name>
<reference evidence="3 4" key="1">
    <citation type="submission" date="2023-03" db="EMBL/GenBank/DDBJ databases">
        <title>Genome insight into feeding habits of ladybird beetles.</title>
        <authorList>
            <person name="Li H.-S."/>
            <person name="Huang Y.-H."/>
            <person name="Pang H."/>
        </authorList>
    </citation>
    <scope>NUCLEOTIDE SEQUENCE [LARGE SCALE GENOMIC DNA]</scope>
    <source>
        <strain evidence="3">SYSU_2023b</strain>
        <tissue evidence="3">Whole body</tissue>
    </source>
</reference>
<protein>
    <submittedName>
        <fullName evidence="3">Uncharacterized protein</fullName>
    </submittedName>
</protein>
<dbReference type="InterPro" id="IPR051181">
    <property type="entry name" value="CAF1_poly(A)_ribonucleases"/>
</dbReference>
<keyword evidence="2" id="KW-0472">Membrane</keyword>
<dbReference type="SUPFAM" id="SSF53098">
    <property type="entry name" value="Ribonuclease H-like"/>
    <property type="match status" value="1"/>
</dbReference>
<dbReference type="Pfam" id="PF04857">
    <property type="entry name" value="CAF1"/>
    <property type="match status" value="1"/>
</dbReference>
<dbReference type="Gene3D" id="3.30.420.10">
    <property type="entry name" value="Ribonuclease H-like superfamily/Ribonuclease H"/>
    <property type="match status" value="2"/>
</dbReference>
<dbReference type="InterPro" id="IPR012677">
    <property type="entry name" value="Nucleotide-bd_a/b_plait_sf"/>
</dbReference>
<dbReference type="GO" id="GO:0000289">
    <property type="term" value="P:nuclear-transcribed mRNA poly(A) tail shortening"/>
    <property type="evidence" value="ECO:0007669"/>
    <property type="project" value="TreeGrafter"/>
</dbReference>
<dbReference type="GO" id="GO:1990431">
    <property type="term" value="P:priRNA 3'-end processing"/>
    <property type="evidence" value="ECO:0007669"/>
    <property type="project" value="TreeGrafter"/>
</dbReference>
<keyword evidence="2" id="KW-1133">Transmembrane helix</keyword>
<dbReference type="InterPro" id="IPR036397">
    <property type="entry name" value="RNaseH_sf"/>
</dbReference>
<evidence type="ECO:0000256" key="1">
    <source>
        <dbReference type="ARBA" id="ARBA00008372"/>
    </source>
</evidence>
<proteinExistence type="inferred from homology"/>
<dbReference type="Proteomes" id="UP001431783">
    <property type="component" value="Unassembled WGS sequence"/>
</dbReference>
<accession>A0AAW1TYS8</accession>
<dbReference type="InterPro" id="IPR006941">
    <property type="entry name" value="RNase_CAF1"/>
</dbReference>
<dbReference type="AlphaFoldDB" id="A0AAW1TYS8"/>
<dbReference type="GO" id="GO:0005634">
    <property type="term" value="C:nucleus"/>
    <property type="evidence" value="ECO:0007669"/>
    <property type="project" value="TreeGrafter"/>
</dbReference>
<keyword evidence="4" id="KW-1185">Reference proteome</keyword>
<sequence length="532" mass="61819">MCEINITNFEEKFPEIRKNLETAKFIGLDLEFSALNPLSNCSPSLFDNPSQRYAKLKKNVEYTIPVQIGITAFQFDADGNSYLGNTYTFYIKPAVFSHIDNHFYFQSSSLQFLSYYNFDFNKFVYLGIPYLSKIEEQDLKRKFANDEIGEGSNSLPLDMDIILCEQVNIVKDWYKKAKNEESLTFPDISKQFRHNFEFKYHFHKYCRESFKDVCTFENDGIITIKKDESKVFHNSDLEKELIKNLVGFRKVYDLLISLKKPLVAHNVLMDILILLNNFEGFLPNKYYDFKKLTSKLFPVIFDTKHICYNIRKSIPGEKLWDNTDLKSLFEYFKNGTGRHLAMLSPAIKIQADKDDYFDKYHEAGWDSFCAGYIFIRMAFLKIHEEHPKSKVFMPVELLNGVEVYRNKLNVIRGSINHINLEGEDPESIRPPWFVVELNKSKKLNLKELNSTLSAYGNVEIKPLSWIGHKAIVAVDNYASAKSMLRGLQGNSKFKVQQYSFLKHSPIARVVLWGGVTLTGAAVLWLMQRKLSR</sequence>
<feature type="transmembrane region" description="Helical" evidence="2">
    <location>
        <begin position="506"/>
        <end position="526"/>
    </location>
</feature>
<gene>
    <name evidence="3" type="ORF">WA026_022175</name>
</gene>
<dbReference type="PANTHER" id="PTHR15092:SF44">
    <property type="entry name" value="POLY(A)-SPECIFIC RIBONUCLEASE PARN"/>
    <property type="match status" value="1"/>
</dbReference>
<dbReference type="InterPro" id="IPR012337">
    <property type="entry name" value="RNaseH-like_sf"/>
</dbReference>
<comment type="similarity">
    <text evidence="1">Belongs to the CAF1 family.</text>
</comment>
<dbReference type="GO" id="GO:1990432">
    <property type="term" value="P:siRNA 3'-end processing"/>
    <property type="evidence" value="ECO:0007669"/>
    <property type="project" value="TreeGrafter"/>
</dbReference>
<evidence type="ECO:0000313" key="4">
    <source>
        <dbReference type="Proteomes" id="UP001431783"/>
    </source>
</evidence>
<comment type="caution">
    <text evidence="3">The sequence shown here is derived from an EMBL/GenBank/DDBJ whole genome shotgun (WGS) entry which is preliminary data.</text>
</comment>
<evidence type="ECO:0000256" key="2">
    <source>
        <dbReference type="SAM" id="Phobius"/>
    </source>
</evidence>
<dbReference type="Gene3D" id="3.30.70.330">
    <property type="match status" value="1"/>
</dbReference>
<dbReference type="EMBL" id="JARQZJ010000018">
    <property type="protein sequence ID" value="KAK9873366.1"/>
    <property type="molecule type" value="Genomic_DNA"/>
</dbReference>
<dbReference type="GO" id="GO:0000175">
    <property type="term" value="F:3'-5'-RNA exonuclease activity"/>
    <property type="evidence" value="ECO:0007669"/>
    <property type="project" value="TreeGrafter"/>
</dbReference>
<evidence type="ECO:0000313" key="3">
    <source>
        <dbReference type="EMBL" id="KAK9873366.1"/>
    </source>
</evidence>
<keyword evidence="2" id="KW-0812">Transmembrane</keyword>